<dbReference type="Proteomes" id="UP001057402">
    <property type="component" value="Chromosome 9"/>
</dbReference>
<dbReference type="EMBL" id="CM042888">
    <property type="protein sequence ID" value="KAI4324787.1"/>
    <property type="molecule type" value="Genomic_DNA"/>
</dbReference>
<gene>
    <name evidence="1" type="ORF">MLD38_030243</name>
</gene>
<proteinExistence type="predicted"/>
<reference evidence="2" key="1">
    <citation type="journal article" date="2023" name="Front. Plant Sci.">
        <title>Chromosomal-level genome assembly of Melastoma candidum provides insights into trichome evolution.</title>
        <authorList>
            <person name="Zhong Y."/>
            <person name="Wu W."/>
            <person name="Sun C."/>
            <person name="Zou P."/>
            <person name="Liu Y."/>
            <person name="Dai S."/>
            <person name="Zhou R."/>
        </authorList>
    </citation>
    <scope>NUCLEOTIDE SEQUENCE [LARGE SCALE GENOMIC DNA]</scope>
</reference>
<accession>A0ACB9ML12</accession>
<keyword evidence="2" id="KW-1185">Reference proteome</keyword>
<protein>
    <submittedName>
        <fullName evidence="1">Uncharacterized protein</fullName>
    </submittedName>
</protein>
<sequence length="226" mass="24168">MPMKSHTFLTAAKESDDEPTKRGLLFTLLLWSSLALVVFLLLAALFLAFLFLIYRPRLPAFYVSSLSASSLDISAASASVSSSFYLTVTARNSNSKLRFEYGDPMSVSVVVGGVDVADGEFQGFVHRKKTTVVLRASVGSRRQRQVTGDEVMAVEAGVRSTAATTEVRIHGTVRALFGKLRSPAMVLRVTCKGLEVGVPVNGQSAAATGSGKCEVKFKGKVGKLTV</sequence>
<organism evidence="1 2">
    <name type="scientific">Melastoma candidum</name>
    <dbReference type="NCBI Taxonomy" id="119954"/>
    <lineage>
        <taxon>Eukaryota</taxon>
        <taxon>Viridiplantae</taxon>
        <taxon>Streptophyta</taxon>
        <taxon>Embryophyta</taxon>
        <taxon>Tracheophyta</taxon>
        <taxon>Spermatophyta</taxon>
        <taxon>Magnoliopsida</taxon>
        <taxon>eudicotyledons</taxon>
        <taxon>Gunneridae</taxon>
        <taxon>Pentapetalae</taxon>
        <taxon>rosids</taxon>
        <taxon>malvids</taxon>
        <taxon>Myrtales</taxon>
        <taxon>Melastomataceae</taxon>
        <taxon>Melastomatoideae</taxon>
        <taxon>Melastomateae</taxon>
        <taxon>Melastoma</taxon>
    </lineage>
</organism>
<evidence type="ECO:0000313" key="1">
    <source>
        <dbReference type="EMBL" id="KAI4324787.1"/>
    </source>
</evidence>
<evidence type="ECO:0000313" key="2">
    <source>
        <dbReference type="Proteomes" id="UP001057402"/>
    </source>
</evidence>
<name>A0ACB9ML12_9MYRT</name>
<comment type="caution">
    <text evidence="1">The sequence shown here is derived from an EMBL/GenBank/DDBJ whole genome shotgun (WGS) entry which is preliminary data.</text>
</comment>